<dbReference type="InterPro" id="IPR051165">
    <property type="entry name" value="Multifunctional_ANK_Repeat"/>
</dbReference>
<keyword evidence="1" id="KW-0677">Repeat</keyword>
<feature type="region of interest" description="Disordered" evidence="4">
    <location>
        <begin position="22"/>
        <end position="43"/>
    </location>
</feature>
<evidence type="ECO:0000256" key="1">
    <source>
        <dbReference type="ARBA" id="ARBA00022737"/>
    </source>
</evidence>
<reference evidence="5" key="1">
    <citation type="submission" date="2022-07" db="EMBL/GenBank/DDBJ databases">
        <title>Fungi with potential for degradation of polypropylene.</title>
        <authorList>
            <person name="Gostincar C."/>
        </authorList>
    </citation>
    <scope>NUCLEOTIDE SEQUENCE</scope>
    <source>
        <strain evidence="5">EXF-13308</strain>
    </source>
</reference>
<dbReference type="InterPro" id="IPR036770">
    <property type="entry name" value="Ankyrin_rpt-contain_sf"/>
</dbReference>
<protein>
    <submittedName>
        <fullName evidence="5">NF-kappa-B inhibitor alpha</fullName>
    </submittedName>
</protein>
<name>A0AA38RJC7_9PEZI</name>
<feature type="repeat" description="ANK" evidence="3">
    <location>
        <begin position="174"/>
        <end position="206"/>
    </location>
</feature>
<evidence type="ECO:0000313" key="5">
    <source>
        <dbReference type="EMBL" id="KAJ9150821.1"/>
    </source>
</evidence>
<dbReference type="PANTHER" id="PTHR24123">
    <property type="entry name" value="ANKYRIN REPEAT-CONTAINING"/>
    <property type="match status" value="1"/>
</dbReference>
<evidence type="ECO:0000256" key="3">
    <source>
        <dbReference type="PROSITE-ProRule" id="PRU00023"/>
    </source>
</evidence>
<dbReference type="PROSITE" id="PS50297">
    <property type="entry name" value="ANK_REP_REGION"/>
    <property type="match status" value="1"/>
</dbReference>
<evidence type="ECO:0000313" key="6">
    <source>
        <dbReference type="Proteomes" id="UP001174694"/>
    </source>
</evidence>
<dbReference type="EMBL" id="JANBVO010000007">
    <property type="protein sequence ID" value="KAJ9150821.1"/>
    <property type="molecule type" value="Genomic_DNA"/>
</dbReference>
<sequence>MPVSQEERQWRLRRLAAEWGIEDPPDTAPLTRPSVSPLSPTFSTPNDDFLAEELLKRRRLSSNQGQNHGSADAVKRAFTLNKKKTPTYDPREIFDALDQHVGNGGSAGVAEVLVRKLLAAGGDLSAVSTKTRTSLLTRRRSLETFQRGRVLQKAIQSGEPDMVAVLAPHCDSLTLDTALPPALESGSVEIIEVLLRHGASVAATTDGQDAFRAVCAAGGQADVVGLVLRSDGRPSPTCVSDAMVDAARKGCADTVLRLSRSTADGSHNSGEALKEGVAQCRVDVALAILTGGRPPGRQALAEAFAKVFTHPTIMPNEKLALAEVLLCAGAEGDVVSAALVQACSTGFYEMVGMLTAYGASVEFQDAQVLREAIARGNLALVQLLLNDGSVLGPACASACVSSIPKKARPEDRYLLLDLLLRRGAAGPPLHDALIHAIEAEDMESAKLLLTPHFPGGRPAAGHDLRKGPRSMVFERHQVADVNRNGGSALQLAVLTANLPVARLMLACGPSADTLAEVFPCTGNLAPVDRYHMAELFLATGLLPAACVHAALQEAIEEQPGQRDERLIRLLLRHDADVNFNDGAALLSAVEHGDSELLATLLRSGSTPQTAAMAVPKAMLFNDTAKRAQMVGLLADAGAGLEGKAVAEALVMTLEGTPTDAKLLEILLKQGKADINFDSGKPLVLAVRNGDPAILELLLQSSKPTPETLTRALKSMSDLPSTPTKATKLSSLLARAKHAKEALNDLLVTEVQAALAAPPPHRTLAAVKALLAAGADVNAHKAAALCHAVAAACAPLADMLFAARPRPQSLQAAMPHALRVADPMDRLTLTRRLLAAGAPAVEANRALVFAVAAYPADLPLIGTLAAHAEAGDGEALTAAVKRGRPEVVEVILSKARRNYTVPVLNGAFAEATKIDKDKGARKAICELLLKAGASGPVVSDALLAAAGSGDLVLGAVLLDRGASVEHQDGQAIVEACRAGAPDVLKMLLSGKAAVKEATLARGFQAATEVGDLGERAAVFHLLLEKGVSGEVVDAQLVSAARFGDDALGLVRLLLEAGASTDYNSGEAVWNATRCAFLGILELMLGVADNGAAISARQRRPSHATMARALKASWRLSPEPRYKVIEWLFRAGLPATEDVHVGLHKAVNEDEPNMALVRLLLANGASPLTNGCQTLVDAAQKLRFPVLDVFLEGEIPQKDVNWAFSQVFTSESAEKWLCEDGLKVAQRLLEKGAGGEGLSGALAVAIDHLRTEKDGIARRFVDLLVQHKADVNWKRGLPLCKAAKSADAKLIRQLLQLKPNGESLSMAFSYLFDHELPEQEALEMVTLFTDYHEGCDRLDVMFAHPESQPVVFRAIAGYPRSSKMLEALLHAGYYHDQMGTALILPEPGQEEPVNLLTWCLLQPQKKVSSSLITMLIDKGAKVNFETRLSKTTPLMLAIQSRRQDLVKALILAGAEVDVADVTGNTPLTMATGIGGDLGTLMMTNILAAEPSKNDGSLHNAARELDLGAMQVLIDFGHEVDFPSPLHGGRSALGELCLHAAGAGELTAAREKAMEKAMDFLMQQGTDLSLLSDDKSVLLLAMESSDPVNTTKALLKVGMWKLVNKPFNHFTDGTHTYSPTMYASRVLATRSGTQNTQLLALLKANRATDVFYANEGPQPADAVGLPDHILLAERERRARTDRLALEDADHARRIAHTRELATLQDRILAERAEIEEARARRQRESEVAGLRARAALEDEVSTAAAVRRAAERTAALEHAQRLAVADLDRTRQLAEAEVEAEGRRQLQALEYERAAGQERVDAARQMSAVRAGEREEEGRADRERDGRARARMAEQRRLVEQQGLLAGRLQGLGVGERRQIGYVTGELD</sequence>
<dbReference type="Proteomes" id="UP001174694">
    <property type="component" value="Unassembled WGS sequence"/>
</dbReference>
<dbReference type="SUPFAM" id="SSF48403">
    <property type="entry name" value="Ankyrin repeat"/>
    <property type="match status" value="5"/>
</dbReference>
<keyword evidence="2 3" id="KW-0040">ANK repeat</keyword>
<dbReference type="Pfam" id="PF12796">
    <property type="entry name" value="Ank_2"/>
    <property type="match status" value="1"/>
</dbReference>
<dbReference type="InterPro" id="IPR002110">
    <property type="entry name" value="Ankyrin_rpt"/>
</dbReference>
<proteinExistence type="predicted"/>
<accession>A0AA38RJC7</accession>
<feature type="region of interest" description="Disordered" evidence="4">
    <location>
        <begin position="1797"/>
        <end position="1830"/>
    </location>
</feature>
<keyword evidence="6" id="KW-1185">Reference proteome</keyword>
<dbReference type="Gene3D" id="1.25.40.20">
    <property type="entry name" value="Ankyrin repeat-containing domain"/>
    <property type="match status" value="6"/>
</dbReference>
<evidence type="ECO:0000256" key="4">
    <source>
        <dbReference type="SAM" id="MobiDB-lite"/>
    </source>
</evidence>
<feature type="compositionally biased region" description="Basic and acidic residues" evidence="4">
    <location>
        <begin position="1808"/>
        <end position="1830"/>
    </location>
</feature>
<dbReference type="PROSITE" id="PS50088">
    <property type="entry name" value="ANK_REPEAT"/>
    <property type="match status" value="2"/>
</dbReference>
<feature type="compositionally biased region" description="Polar residues" evidence="4">
    <location>
        <begin position="33"/>
        <end position="43"/>
    </location>
</feature>
<dbReference type="PANTHER" id="PTHR24123:SF33">
    <property type="entry name" value="PROTEIN HOS4"/>
    <property type="match status" value="1"/>
</dbReference>
<gene>
    <name evidence="5" type="ORF">NKR23_g3456</name>
</gene>
<evidence type="ECO:0000256" key="2">
    <source>
        <dbReference type="ARBA" id="ARBA00023043"/>
    </source>
</evidence>
<comment type="caution">
    <text evidence="5">The sequence shown here is derived from an EMBL/GenBank/DDBJ whole genome shotgun (WGS) entry which is preliminary data.</text>
</comment>
<organism evidence="5 6">
    <name type="scientific">Pleurostoma richardsiae</name>
    <dbReference type="NCBI Taxonomy" id="41990"/>
    <lineage>
        <taxon>Eukaryota</taxon>
        <taxon>Fungi</taxon>
        <taxon>Dikarya</taxon>
        <taxon>Ascomycota</taxon>
        <taxon>Pezizomycotina</taxon>
        <taxon>Sordariomycetes</taxon>
        <taxon>Sordariomycetidae</taxon>
        <taxon>Calosphaeriales</taxon>
        <taxon>Pleurostomataceae</taxon>
        <taxon>Pleurostoma</taxon>
    </lineage>
</organism>
<dbReference type="SMART" id="SM00248">
    <property type="entry name" value="ANK"/>
    <property type="match status" value="17"/>
</dbReference>
<feature type="repeat" description="ANK" evidence="3">
    <location>
        <begin position="1427"/>
        <end position="1459"/>
    </location>
</feature>